<feature type="compositionally biased region" description="Low complexity" evidence="1">
    <location>
        <begin position="124"/>
        <end position="134"/>
    </location>
</feature>
<evidence type="ECO:0000313" key="3">
    <source>
        <dbReference type="Proteomes" id="UP000028582"/>
    </source>
</evidence>
<dbReference type="OrthoDB" id="65326at2759"/>
<dbReference type="AlphaFoldDB" id="A0A080Z5C1"/>
<evidence type="ECO:0000256" key="1">
    <source>
        <dbReference type="SAM" id="MobiDB-lite"/>
    </source>
</evidence>
<organism evidence="2 3">
    <name type="scientific">Phytophthora nicotianae P1976</name>
    <dbReference type="NCBI Taxonomy" id="1317066"/>
    <lineage>
        <taxon>Eukaryota</taxon>
        <taxon>Sar</taxon>
        <taxon>Stramenopiles</taxon>
        <taxon>Oomycota</taxon>
        <taxon>Peronosporomycetes</taxon>
        <taxon>Peronosporales</taxon>
        <taxon>Peronosporaceae</taxon>
        <taxon>Phytophthora</taxon>
    </lineage>
</organism>
<feature type="compositionally biased region" description="Basic and acidic residues" evidence="1">
    <location>
        <begin position="135"/>
        <end position="144"/>
    </location>
</feature>
<accession>A0A080Z5C1</accession>
<feature type="region of interest" description="Disordered" evidence="1">
    <location>
        <begin position="120"/>
        <end position="144"/>
    </location>
</feature>
<dbReference type="EMBL" id="ANJA01003720">
    <property type="protein sequence ID" value="ETO61832.1"/>
    <property type="molecule type" value="Genomic_DNA"/>
</dbReference>
<proteinExistence type="predicted"/>
<comment type="caution">
    <text evidence="2">The sequence shown here is derived from an EMBL/GenBank/DDBJ whole genome shotgun (WGS) entry which is preliminary data.</text>
</comment>
<gene>
    <name evidence="2" type="ORF">F444_20222</name>
</gene>
<protein>
    <submittedName>
        <fullName evidence="2">Uncharacterized protein</fullName>
    </submittedName>
</protein>
<sequence length="209" mass="23748">MAHLSERHGDATRRRGELMRERMQMLAVRTSYPDAFHRSRRSSAASAITTTAVVAVSDQLAVSNTGGSGHNSSYSHHLRRTPEEMAEFSRQCEERVALTREKEIQAQRRALAVEEERQARSQLAGEAAPAQAAQRLRERREKQRRTAEAELEALVDQQESSLEAMNIARMLSPRFQEHVNFTPAVVKYSAEDERVKHLLSTTRIGSYYQ</sequence>
<name>A0A080Z5C1_PHYNI</name>
<reference evidence="2 3" key="1">
    <citation type="submission" date="2013-11" db="EMBL/GenBank/DDBJ databases">
        <title>The Genome Sequence of Phytophthora parasitica P1976.</title>
        <authorList>
            <consortium name="The Broad Institute Genomics Platform"/>
            <person name="Russ C."/>
            <person name="Tyler B."/>
            <person name="Panabieres F."/>
            <person name="Shan W."/>
            <person name="Tripathy S."/>
            <person name="Grunwald N."/>
            <person name="Machado M."/>
            <person name="Johnson C.S."/>
            <person name="Walker B."/>
            <person name="Young S."/>
            <person name="Zeng Q."/>
            <person name="Gargeya S."/>
            <person name="Fitzgerald M."/>
            <person name="Haas B."/>
            <person name="Abouelleil A."/>
            <person name="Allen A.W."/>
            <person name="Alvarado L."/>
            <person name="Arachchi H.M."/>
            <person name="Berlin A.M."/>
            <person name="Chapman S.B."/>
            <person name="Gainer-Dewar J."/>
            <person name="Goldberg J."/>
            <person name="Griggs A."/>
            <person name="Gujja S."/>
            <person name="Hansen M."/>
            <person name="Howarth C."/>
            <person name="Imamovic A."/>
            <person name="Ireland A."/>
            <person name="Larimer J."/>
            <person name="McCowan C."/>
            <person name="Murphy C."/>
            <person name="Pearson M."/>
            <person name="Poon T.W."/>
            <person name="Priest M."/>
            <person name="Roberts A."/>
            <person name="Saif S."/>
            <person name="Shea T."/>
            <person name="Sisk P."/>
            <person name="Sykes S."/>
            <person name="Wortman J."/>
            <person name="Nusbaum C."/>
            <person name="Birren B."/>
        </authorList>
    </citation>
    <scope>NUCLEOTIDE SEQUENCE [LARGE SCALE GENOMIC DNA]</scope>
    <source>
        <strain evidence="2 3">P1976</strain>
    </source>
</reference>
<dbReference type="Proteomes" id="UP000028582">
    <property type="component" value="Unassembled WGS sequence"/>
</dbReference>
<evidence type="ECO:0000313" key="2">
    <source>
        <dbReference type="EMBL" id="ETO61832.1"/>
    </source>
</evidence>